<sequence>MKLIPWSVCPVRVFAQFISPSYPLALNPPFPGPVRSIDQSTRPGHRRLEATLQSAVVNVEYAGRCRYRTG</sequence>
<reference evidence="1" key="1">
    <citation type="submission" date="2018-01" db="EMBL/GenBank/DDBJ databases">
        <title>An insight into the sialome of Amazonian anophelines.</title>
        <authorList>
            <person name="Ribeiro J.M."/>
            <person name="Scarpassa V."/>
            <person name="Calvo E."/>
        </authorList>
    </citation>
    <scope>NUCLEOTIDE SEQUENCE</scope>
    <source>
        <tissue evidence="1">Salivary glands</tissue>
    </source>
</reference>
<dbReference type="EMBL" id="GGFJ01014514">
    <property type="protein sequence ID" value="MBW63655.1"/>
    <property type="molecule type" value="Transcribed_RNA"/>
</dbReference>
<protein>
    <submittedName>
        <fullName evidence="1">Putative secreted protein</fullName>
    </submittedName>
</protein>
<organism evidence="1">
    <name type="scientific">Anopheles marajoara</name>
    <dbReference type="NCBI Taxonomy" id="58244"/>
    <lineage>
        <taxon>Eukaryota</taxon>
        <taxon>Metazoa</taxon>
        <taxon>Ecdysozoa</taxon>
        <taxon>Arthropoda</taxon>
        <taxon>Hexapoda</taxon>
        <taxon>Insecta</taxon>
        <taxon>Pterygota</taxon>
        <taxon>Neoptera</taxon>
        <taxon>Endopterygota</taxon>
        <taxon>Diptera</taxon>
        <taxon>Nematocera</taxon>
        <taxon>Culicoidea</taxon>
        <taxon>Culicidae</taxon>
        <taxon>Anophelinae</taxon>
        <taxon>Anopheles</taxon>
    </lineage>
</organism>
<accession>A0A2M4CEI7</accession>
<name>A0A2M4CEI7_9DIPT</name>
<proteinExistence type="predicted"/>
<dbReference type="AlphaFoldDB" id="A0A2M4CEI7"/>
<evidence type="ECO:0000313" key="1">
    <source>
        <dbReference type="EMBL" id="MBW63655.1"/>
    </source>
</evidence>